<gene>
    <name evidence="4" type="ORF">E1283_15065</name>
</gene>
<sequence length="391" mass="41674">MAERRAVVVGGGIGGLAAAVALRRRGWRVEVLERAERFAEIGAGISLWPNALRALDRLGLASRLRALGAVERGGGMRDRAGRWLSRTDNAEIERRFGWPLLVLHRADLLGALADALPADVLRPGCPVHEVRQDGAGVTVAHGAGTSRADLVVAADGLRSAVRARWWPGAAAPRYAGHTAWRMVTDPLPAPPTEGAATWGRGERFGYTALPGGRVYCFAAATVPEGTPEAEAGGAGSRGEHAELRRRFGDWPDPIPDLLARVPPERVLRHDVYELPPLASFANGRIALLGDAAHAMTPNLGQGACQAIEDAVVLADRLAAEADVDQALAGYDRLRRPRTQAIVRRSARLGRVGQLAWPPAVLARDVAARLTPAALTLRSMAPVLGWTPDEAR</sequence>
<dbReference type="Proteomes" id="UP000295345">
    <property type="component" value="Unassembled WGS sequence"/>
</dbReference>
<evidence type="ECO:0000256" key="2">
    <source>
        <dbReference type="ARBA" id="ARBA00023033"/>
    </source>
</evidence>
<dbReference type="RefSeq" id="WP_132818544.1">
    <property type="nucleotide sequence ID" value="NZ_SMKI01000139.1"/>
</dbReference>
<feature type="domain" description="FAD-binding" evidence="3">
    <location>
        <begin position="279"/>
        <end position="345"/>
    </location>
</feature>
<protein>
    <submittedName>
        <fullName evidence="4">FAD-binding protein</fullName>
    </submittedName>
</protein>
<feature type="domain" description="FAD-binding" evidence="3">
    <location>
        <begin position="6"/>
        <end position="164"/>
    </location>
</feature>
<dbReference type="InterPro" id="IPR050493">
    <property type="entry name" value="FAD-dep_Monooxygenase_BioMet"/>
</dbReference>
<accession>A0A4R4TBK3</accession>
<dbReference type="OrthoDB" id="4568714at2"/>
<evidence type="ECO:0000256" key="1">
    <source>
        <dbReference type="ARBA" id="ARBA00023002"/>
    </source>
</evidence>
<name>A0A4R4TBK3_9ACTN</name>
<keyword evidence="5" id="KW-1185">Reference proteome</keyword>
<dbReference type="PANTHER" id="PTHR13789:SF309">
    <property type="entry name" value="PUTATIVE (AFU_ORTHOLOGUE AFUA_6G14510)-RELATED"/>
    <property type="match status" value="1"/>
</dbReference>
<dbReference type="EMBL" id="SMKI01000139">
    <property type="protein sequence ID" value="TDC74620.1"/>
    <property type="molecule type" value="Genomic_DNA"/>
</dbReference>
<organism evidence="4 5">
    <name type="scientific">Streptomyces hainanensis</name>
    <dbReference type="NCBI Taxonomy" id="402648"/>
    <lineage>
        <taxon>Bacteria</taxon>
        <taxon>Bacillati</taxon>
        <taxon>Actinomycetota</taxon>
        <taxon>Actinomycetes</taxon>
        <taxon>Kitasatosporales</taxon>
        <taxon>Streptomycetaceae</taxon>
        <taxon>Streptomyces</taxon>
    </lineage>
</organism>
<comment type="caution">
    <text evidence="4">The sequence shown here is derived from an EMBL/GenBank/DDBJ whole genome shotgun (WGS) entry which is preliminary data.</text>
</comment>
<dbReference type="PRINTS" id="PR00420">
    <property type="entry name" value="RNGMNOXGNASE"/>
</dbReference>
<reference evidence="4 5" key="1">
    <citation type="submission" date="2019-03" db="EMBL/GenBank/DDBJ databases">
        <title>Draft genome sequences of novel Actinobacteria.</title>
        <authorList>
            <person name="Sahin N."/>
            <person name="Ay H."/>
            <person name="Saygin H."/>
        </authorList>
    </citation>
    <scope>NUCLEOTIDE SEQUENCE [LARGE SCALE GENOMIC DNA]</scope>
    <source>
        <strain evidence="4 5">DSM 41900</strain>
    </source>
</reference>
<keyword evidence="2" id="KW-0503">Monooxygenase</keyword>
<dbReference type="PANTHER" id="PTHR13789">
    <property type="entry name" value="MONOOXYGENASE"/>
    <property type="match status" value="1"/>
</dbReference>
<evidence type="ECO:0000313" key="4">
    <source>
        <dbReference type="EMBL" id="TDC74620.1"/>
    </source>
</evidence>
<evidence type="ECO:0000313" key="5">
    <source>
        <dbReference type="Proteomes" id="UP000295345"/>
    </source>
</evidence>
<dbReference type="GO" id="GO:0004497">
    <property type="term" value="F:monooxygenase activity"/>
    <property type="evidence" value="ECO:0007669"/>
    <property type="project" value="UniProtKB-KW"/>
</dbReference>
<dbReference type="InterPro" id="IPR002938">
    <property type="entry name" value="FAD-bd"/>
</dbReference>
<dbReference type="InterPro" id="IPR036188">
    <property type="entry name" value="FAD/NAD-bd_sf"/>
</dbReference>
<dbReference type="Gene3D" id="3.50.50.60">
    <property type="entry name" value="FAD/NAD(P)-binding domain"/>
    <property type="match status" value="1"/>
</dbReference>
<keyword evidence="1" id="KW-0560">Oxidoreductase</keyword>
<dbReference type="Pfam" id="PF01494">
    <property type="entry name" value="FAD_binding_3"/>
    <property type="match status" value="2"/>
</dbReference>
<dbReference type="AlphaFoldDB" id="A0A4R4TBK3"/>
<evidence type="ECO:0000259" key="3">
    <source>
        <dbReference type="Pfam" id="PF01494"/>
    </source>
</evidence>
<dbReference type="SUPFAM" id="SSF51905">
    <property type="entry name" value="FAD/NAD(P)-binding domain"/>
    <property type="match status" value="1"/>
</dbReference>
<dbReference type="GO" id="GO:0071949">
    <property type="term" value="F:FAD binding"/>
    <property type="evidence" value="ECO:0007669"/>
    <property type="project" value="InterPro"/>
</dbReference>
<proteinExistence type="predicted"/>